<accession>J4I095</accession>
<dbReference type="InterPro" id="IPR023213">
    <property type="entry name" value="CAT-like_dom_sf"/>
</dbReference>
<dbReference type="FunCoup" id="J4I095">
    <property type="interactions" value="1"/>
</dbReference>
<evidence type="ECO:0008006" key="3">
    <source>
        <dbReference type="Google" id="ProtNLM"/>
    </source>
</evidence>
<reference evidence="1 2" key="1">
    <citation type="journal article" date="2012" name="Appl. Environ. Microbiol.">
        <title>Short-read sequencing for genomic analysis of the brown rot fungus Fibroporia radiculosa.</title>
        <authorList>
            <person name="Tang J.D."/>
            <person name="Perkins A.D."/>
            <person name="Sonstegard T.S."/>
            <person name="Schroeder S.G."/>
            <person name="Burgess S.C."/>
            <person name="Diehl S.V."/>
        </authorList>
    </citation>
    <scope>NUCLEOTIDE SEQUENCE [LARGE SCALE GENOMIC DNA]</scope>
    <source>
        <strain evidence="1 2">TFFH 294</strain>
    </source>
</reference>
<protein>
    <recommendedName>
        <fullName evidence="3">Condensation domain-containing protein</fullName>
    </recommendedName>
</protein>
<dbReference type="Pfam" id="PF07247">
    <property type="entry name" value="AATase"/>
    <property type="match status" value="1"/>
</dbReference>
<dbReference type="EMBL" id="HE797175">
    <property type="protein sequence ID" value="CCM04972.1"/>
    <property type="molecule type" value="Genomic_DNA"/>
</dbReference>
<dbReference type="SUPFAM" id="SSF52777">
    <property type="entry name" value="CoA-dependent acyltransferases"/>
    <property type="match status" value="1"/>
</dbReference>
<dbReference type="InterPro" id="IPR052058">
    <property type="entry name" value="Alcohol_O-acetyltransferase"/>
</dbReference>
<dbReference type="PANTHER" id="PTHR28037">
    <property type="entry name" value="ALCOHOL O-ACETYLTRANSFERASE 1-RELATED"/>
    <property type="match status" value="1"/>
</dbReference>
<keyword evidence="2" id="KW-1185">Reference proteome</keyword>
<dbReference type="Gene3D" id="3.30.559.10">
    <property type="entry name" value="Chloramphenicol acetyltransferase-like domain"/>
    <property type="match status" value="1"/>
</dbReference>
<dbReference type="STRING" id="599839.J4I095"/>
<proteinExistence type="predicted"/>
<dbReference type="HOGENOM" id="CLU_024469_1_1_1"/>
<dbReference type="GO" id="GO:0008080">
    <property type="term" value="F:N-acetyltransferase activity"/>
    <property type="evidence" value="ECO:0007669"/>
    <property type="project" value="TreeGrafter"/>
</dbReference>
<name>J4I095_9APHY</name>
<gene>
    <name evidence="1" type="ORF">FIBRA_07170</name>
</gene>
<dbReference type="GeneID" id="24099883"/>
<sequence>MIGSFPGLLERWYITRHYLGICPSVAISAQYIGKDGERLDKATLFSALKQVILRHGALSVRISGETSEKPLYIRLSNVNLDDIVEFSDAHDLSEALDVQVRRGFDTTTDSPLWRLQVFRDGTVIFVFHHAICDGQSGLAFHRALLKALNDTQADHPAATEPSVVSIPDNTTLVEPLEHLTDLSVSILSFCCALLQLFVPESWTADRSTWTGNPVPAVEKLDAQVRLLSYSHVDAARVIDICRANKSTITSYIHTLSTLIISHLLNAGQIIEGATDSISTTIPISSRHLTNTSADEMCVHISVLHQYAPLIPSLIADKPVSQWMAQFPWDTATNLTTNLRQERMQVPKRVGFLKYLNDIGAFMRRPLGKKRKDTLEISNVGRLMLDDGTSVDGIRKPHPWSIEHMYFIQAHPASTAAVHINMVGTPSGGLGFTITWGQDAIEDAFGDAFVDMLKEAMDELLDN</sequence>
<organism evidence="1 2">
    <name type="scientific">Fibroporia radiculosa</name>
    <dbReference type="NCBI Taxonomy" id="599839"/>
    <lineage>
        <taxon>Eukaryota</taxon>
        <taxon>Fungi</taxon>
        <taxon>Dikarya</taxon>
        <taxon>Basidiomycota</taxon>
        <taxon>Agaricomycotina</taxon>
        <taxon>Agaricomycetes</taxon>
        <taxon>Polyporales</taxon>
        <taxon>Fibroporiaceae</taxon>
        <taxon>Fibroporia</taxon>
    </lineage>
</organism>
<evidence type="ECO:0000313" key="1">
    <source>
        <dbReference type="EMBL" id="CCM04972.1"/>
    </source>
</evidence>
<dbReference type="PANTHER" id="PTHR28037:SF1">
    <property type="entry name" value="ALCOHOL O-ACETYLTRANSFERASE 1-RELATED"/>
    <property type="match status" value="1"/>
</dbReference>
<dbReference type="AlphaFoldDB" id="J4I095"/>
<dbReference type="Proteomes" id="UP000006352">
    <property type="component" value="Unassembled WGS sequence"/>
</dbReference>
<dbReference type="InterPro" id="IPR010828">
    <property type="entry name" value="Atf2/Sli1-like"/>
</dbReference>
<dbReference type="InParanoid" id="J4I095"/>
<dbReference type="RefSeq" id="XP_012184255.1">
    <property type="nucleotide sequence ID" value="XM_012328865.1"/>
</dbReference>
<evidence type="ECO:0000313" key="2">
    <source>
        <dbReference type="Proteomes" id="UP000006352"/>
    </source>
</evidence>
<dbReference type="OrthoDB" id="2150604at2759"/>